<dbReference type="PANTHER" id="PTHR28624:SF1">
    <property type="entry name" value="MITOCHONDRIAL POTASSIUM CHANNEL"/>
    <property type="match status" value="1"/>
</dbReference>
<dbReference type="SMART" id="SM00692">
    <property type="entry name" value="DM3"/>
    <property type="match status" value="1"/>
</dbReference>
<dbReference type="OrthoDB" id="7295497at2759"/>
<evidence type="ECO:0000256" key="3">
    <source>
        <dbReference type="ARBA" id="ARBA00022833"/>
    </source>
</evidence>
<dbReference type="PANTHER" id="PTHR28624">
    <property type="entry name" value="COILED-COIL DOMAIN-CONTAINING PROTEIN 51"/>
    <property type="match status" value="1"/>
</dbReference>
<evidence type="ECO:0000256" key="4">
    <source>
        <dbReference type="ARBA" id="ARBA00023125"/>
    </source>
</evidence>
<keyword evidence="3" id="KW-0862">Zinc</keyword>
<evidence type="ECO:0000259" key="6">
    <source>
        <dbReference type="PROSITE" id="PS50950"/>
    </source>
</evidence>
<proteinExistence type="predicted"/>
<dbReference type="AlphaFoldDB" id="A0A2G9RL09"/>
<dbReference type="PROSITE" id="PS50950">
    <property type="entry name" value="ZF_THAP"/>
    <property type="match status" value="1"/>
</dbReference>
<keyword evidence="2 5" id="KW-0863">Zinc-finger</keyword>
<evidence type="ECO:0000313" key="7">
    <source>
        <dbReference type="EMBL" id="PIO28568.1"/>
    </source>
</evidence>
<dbReference type="EMBL" id="KV934110">
    <property type="protein sequence ID" value="PIO28568.1"/>
    <property type="molecule type" value="Genomic_DNA"/>
</dbReference>
<protein>
    <recommendedName>
        <fullName evidence="6">THAP-type domain-containing protein</fullName>
    </recommendedName>
</protein>
<dbReference type="GO" id="GO:0003677">
    <property type="term" value="F:DNA binding"/>
    <property type="evidence" value="ECO:0007669"/>
    <property type="project" value="UniProtKB-UniRule"/>
</dbReference>
<dbReference type="SMART" id="SM00980">
    <property type="entry name" value="THAP"/>
    <property type="match status" value="1"/>
</dbReference>
<keyword evidence="4 5" id="KW-0238">DNA-binding</keyword>
<dbReference type="SUPFAM" id="SSF57716">
    <property type="entry name" value="Glucocorticoid receptor-like (DNA-binding domain)"/>
    <property type="match status" value="1"/>
</dbReference>
<dbReference type="Pfam" id="PF05485">
    <property type="entry name" value="THAP"/>
    <property type="match status" value="1"/>
</dbReference>
<dbReference type="InterPro" id="IPR006612">
    <property type="entry name" value="THAP_Znf"/>
</dbReference>
<evidence type="ECO:0000256" key="5">
    <source>
        <dbReference type="PROSITE-ProRule" id="PRU00309"/>
    </source>
</evidence>
<dbReference type="InterPro" id="IPR037660">
    <property type="entry name" value="CCDC51"/>
</dbReference>
<dbReference type="GO" id="GO:0008270">
    <property type="term" value="F:zinc ion binding"/>
    <property type="evidence" value="ECO:0007669"/>
    <property type="project" value="UniProtKB-KW"/>
</dbReference>
<reference evidence="8" key="1">
    <citation type="journal article" date="2017" name="Nat. Commun.">
        <title>The North American bullfrog draft genome provides insight into hormonal regulation of long noncoding RNA.</title>
        <authorList>
            <person name="Hammond S.A."/>
            <person name="Warren R.L."/>
            <person name="Vandervalk B.P."/>
            <person name="Kucuk E."/>
            <person name="Khan H."/>
            <person name="Gibb E.A."/>
            <person name="Pandoh P."/>
            <person name="Kirk H."/>
            <person name="Zhao Y."/>
            <person name="Jones M."/>
            <person name="Mungall A.J."/>
            <person name="Coope R."/>
            <person name="Pleasance S."/>
            <person name="Moore R.A."/>
            <person name="Holt R.A."/>
            <person name="Round J.M."/>
            <person name="Ohora S."/>
            <person name="Walle B.V."/>
            <person name="Veldhoen N."/>
            <person name="Helbing C.C."/>
            <person name="Birol I."/>
        </authorList>
    </citation>
    <scope>NUCLEOTIDE SEQUENCE [LARGE SCALE GENOMIC DNA]</scope>
</reference>
<organism evidence="7 8">
    <name type="scientific">Aquarana catesbeiana</name>
    <name type="common">American bullfrog</name>
    <name type="synonym">Rana catesbeiana</name>
    <dbReference type="NCBI Taxonomy" id="8400"/>
    <lineage>
        <taxon>Eukaryota</taxon>
        <taxon>Metazoa</taxon>
        <taxon>Chordata</taxon>
        <taxon>Craniata</taxon>
        <taxon>Vertebrata</taxon>
        <taxon>Euteleostomi</taxon>
        <taxon>Amphibia</taxon>
        <taxon>Batrachia</taxon>
        <taxon>Anura</taxon>
        <taxon>Neobatrachia</taxon>
        <taxon>Ranoidea</taxon>
        <taxon>Ranidae</taxon>
        <taxon>Aquarana</taxon>
    </lineage>
</organism>
<gene>
    <name evidence="7" type="ORF">AB205_0209490</name>
</gene>
<accession>A0A2G9RL09</accession>
<keyword evidence="8" id="KW-1185">Reference proteome</keyword>
<name>A0A2G9RL09_AQUCT</name>
<keyword evidence="1" id="KW-0479">Metal-binding</keyword>
<evidence type="ECO:0000313" key="8">
    <source>
        <dbReference type="Proteomes" id="UP000228934"/>
    </source>
</evidence>
<evidence type="ECO:0000256" key="1">
    <source>
        <dbReference type="ARBA" id="ARBA00022723"/>
    </source>
</evidence>
<sequence length="410" mass="45894">MPRCIVQGCPHYSGRKNSTPGVTFHMFPKNLATIKKWLQQINQNFGDVDAFAQGVLEGKAGVIRICSAHFAIECYRFVGSQKILLEDAVPTIFLGKPAVKVESSFCPMIFPDKQKPAIRMESAVHPESFPEKEKMPNKVESAVGPIMFANKEKTAVKVEAIKTSKGIPTVGNVPDMKEPAVSVKSTVPTLYWNMQPLQMPILPLLPVNMANPHWASNDLAVSKSNPWSANDLANGGANVEEKHDVDTSVPRVQVTKAESHVENVMSTDNFPNMQDVESHAKLPNAMFGEKDVHVSRCPDSSLSPAIQKEDKSVQWPEYETSGPAWKVLHDHYYKVRRAIDRSALRNGIESCYQEMDSEGELLAILQYVTSVLWRNRRKKELKMERILNQTLEIITLITGEVRSRQSFPTL</sequence>
<dbReference type="Proteomes" id="UP000228934">
    <property type="component" value="Unassembled WGS sequence"/>
</dbReference>
<evidence type="ECO:0000256" key="2">
    <source>
        <dbReference type="ARBA" id="ARBA00022771"/>
    </source>
</evidence>
<feature type="non-terminal residue" evidence="7">
    <location>
        <position position="410"/>
    </location>
</feature>
<feature type="domain" description="THAP-type" evidence="6">
    <location>
        <begin position="1"/>
        <end position="93"/>
    </location>
</feature>